<gene>
    <name evidence="1" type="ORF">ACTIVE_4923</name>
</gene>
<dbReference type="AlphaFoldDB" id="A0A7D3VUE4"/>
<keyword evidence="2" id="KW-1185">Reference proteome</keyword>
<reference evidence="1 2" key="1">
    <citation type="submission" date="2020-05" db="EMBL/GenBank/DDBJ databases">
        <title>Actinomadura verrucosospora NRRL-B18236 (PFL_A860) Genome sequencing and assembly.</title>
        <authorList>
            <person name="Samborskyy M."/>
        </authorList>
    </citation>
    <scope>NUCLEOTIDE SEQUENCE [LARGE SCALE GENOMIC DNA]</scope>
    <source>
        <strain evidence="1 2">NRRL:B18236</strain>
    </source>
</reference>
<protein>
    <submittedName>
        <fullName evidence="1">Uncharacterized protein</fullName>
    </submittedName>
</protein>
<sequence length="68" mass="7700">MGWLVFVQEFPNGDWQELSLAEEEFQLTDGGVLEITSSRDEDRVPGFMGPAPVQRYSPSAWHSMRRAG</sequence>
<proteinExistence type="predicted"/>
<accession>A0A7D3VUE4</accession>
<evidence type="ECO:0000313" key="2">
    <source>
        <dbReference type="Proteomes" id="UP000501240"/>
    </source>
</evidence>
<dbReference type="Proteomes" id="UP000501240">
    <property type="component" value="Chromosome"/>
</dbReference>
<name>A0A7D3VUE4_ACTVE</name>
<organism evidence="1 2">
    <name type="scientific">Actinomadura verrucosospora</name>
    <dbReference type="NCBI Taxonomy" id="46165"/>
    <lineage>
        <taxon>Bacteria</taxon>
        <taxon>Bacillati</taxon>
        <taxon>Actinomycetota</taxon>
        <taxon>Actinomycetes</taxon>
        <taxon>Streptosporangiales</taxon>
        <taxon>Thermomonosporaceae</taxon>
        <taxon>Actinomadura</taxon>
    </lineage>
</organism>
<evidence type="ECO:0000313" key="1">
    <source>
        <dbReference type="EMBL" id="QKG23280.1"/>
    </source>
</evidence>
<dbReference type="EMBL" id="CP053892">
    <property type="protein sequence ID" value="QKG23280.1"/>
    <property type="molecule type" value="Genomic_DNA"/>
</dbReference>